<dbReference type="SUPFAM" id="SSF56349">
    <property type="entry name" value="DNA breaking-rejoining enzymes"/>
    <property type="match status" value="1"/>
</dbReference>
<proteinExistence type="predicted"/>
<dbReference type="InterPro" id="IPR024456">
    <property type="entry name" value="Integrase_catalytic_putative"/>
</dbReference>
<sequence length="306" mass="35065">MSRKSQRSRVEMFRKDFITLARECGGSYATKADRVRIAKYFLNYLRENGIKLRDTHSINTRHFQGYLLSRKAQGISHRTIQNERAVMRAILQKDGRYKLAAPDNPLLSNETLGLTNTCRDGKKIPLPPEEFRKAFTEVEKKNPGVAAAMQLSYVLGLRTKEAVQSCKSVKSWMQALESGHNSLLIVFGTKGGRPRDTIITDRDVVRQALSYAEKIMNEQSGKLIERPNIKQAIDVYRYHVRKAGLTGEKSPHSMRYHFSQEARRFYRKDGVGDKEIYARVSMDLGHGDGRGRYVKQVYFKNGDIQE</sequence>
<dbReference type="Proteomes" id="UP000514715">
    <property type="component" value="Chromosome"/>
</dbReference>
<dbReference type="Pfam" id="PF12834">
    <property type="entry name" value="Phage_int_SAM_2"/>
    <property type="match status" value="1"/>
</dbReference>
<name>A0A0L1C861_ECOLX</name>
<accession>A0A0L1C861</accession>
<gene>
    <name evidence="1" type="ORF">HVW04_20090</name>
</gene>
<dbReference type="PROSITE" id="PS51898">
    <property type="entry name" value="TYR_RECOMBINASE"/>
    <property type="match status" value="1"/>
</dbReference>
<evidence type="ECO:0000313" key="1">
    <source>
        <dbReference type="EMBL" id="QMP47015.1"/>
    </source>
</evidence>
<dbReference type="GO" id="GO:0006310">
    <property type="term" value="P:DNA recombination"/>
    <property type="evidence" value="ECO:0007669"/>
    <property type="project" value="InterPro"/>
</dbReference>
<dbReference type="Gene3D" id="1.10.443.10">
    <property type="entry name" value="Intergrase catalytic core"/>
    <property type="match status" value="1"/>
</dbReference>
<organism evidence="1 2">
    <name type="scientific">Escherichia coli</name>
    <dbReference type="NCBI Taxonomy" id="562"/>
    <lineage>
        <taxon>Bacteria</taxon>
        <taxon>Pseudomonadati</taxon>
        <taxon>Pseudomonadota</taxon>
        <taxon>Gammaproteobacteria</taxon>
        <taxon>Enterobacterales</taxon>
        <taxon>Enterobacteriaceae</taxon>
        <taxon>Escherichia</taxon>
    </lineage>
</organism>
<dbReference type="EMBL" id="CP057975">
    <property type="protein sequence ID" value="QMP47015.1"/>
    <property type="molecule type" value="Genomic_DNA"/>
</dbReference>
<protein>
    <submittedName>
        <fullName evidence="1">Integrase domain-containing protein</fullName>
    </submittedName>
</protein>
<dbReference type="Pfam" id="PF12835">
    <property type="entry name" value="Integrase_1"/>
    <property type="match status" value="1"/>
</dbReference>
<dbReference type="GO" id="GO:0015074">
    <property type="term" value="P:DNA integration"/>
    <property type="evidence" value="ECO:0007669"/>
    <property type="project" value="InterPro"/>
</dbReference>
<dbReference type="RefSeq" id="WP_029403117.1">
    <property type="nucleotide sequence ID" value="NZ_CALSCX010000002.1"/>
</dbReference>
<dbReference type="InterPro" id="IPR013762">
    <property type="entry name" value="Integrase-like_cat_sf"/>
</dbReference>
<dbReference type="AlphaFoldDB" id="A0A0L1C861"/>
<dbReference type="GO" id="GO:0003677">
    <property type="term" value="F:DNA binding"/>
    <property type="evidence" value="ECO:0007669"/>
    <property type="project" value="InterPro"/>
</dbReference>
<dbReference type="InterPro" id="IPR011010">
    <property type="entry name" value="DNA_brk_join_enz"/>
</dbReference>
<dbReference type="InterPro" id="IPR024457">
    <property type="entry name" value="Putative_integrase_N"/>
</dbReference>
<dbReference type="InterPro" id="IPR002104">
    <property type="entry name" value="Integrase_catalytic"/>
</dbReference>
<evidence type="ECO:0000313" key="2">
    <source>
        <dbReference type="Proteomes" id="UP000514715"/>
    </source>
</evidence>
<dbReference type="Gene3D" id="1.10.150.130">
    <property type="match status" value="1"/>
</dbReference>
<reference evidence="1 2" key="1">
    <citation type="submission" date="2020-06" db="EMBL/GenBank/DDBJ databases">
        <title>REHAB project genomes.</title>
        <authorList>
            <person name="Shaw L.P."/>
        </authorList>
    </citation>
    <scope>NUCLEOTIDE SEQUENCE [LARGE SCALE GENOMIC DNA]</scope>
    <source>
        <strain evidence="1 2">RHB07-C04</strain>
    </source>
</reference>
<dbReference type="InterPro" id="IPR010998">
    <property type="entry name" value="Integrase_recombinase_N"/>
</dbReference>